<proteinExistence type="predicted"/>
<reference evidence="2 3" key="1">
    <citation type="submission" date="2016-07" db="EMBL/GenBank/DDBJ databases">
        <title>Pervasive Adenine N6-methylation of Active Genes in Fungi.</title>
        <authorList>
            <consortium name="DOE Joint Genome Institute"/>
            <person name="Mondo S.J."/>
            <person name="Dannebaum R.O."/>
            <person name="Kuo R.C."/>
            <person name="Labutti K."/>
            <person name="Haridas S."/>
            <person name="Kuo A."/>
            <person name="Salamov A."/>
            <person name="Ahrendt S.R."/>
            <person name="Lipzen A."/>
            <person name="Sullivan W."/>
            <person name="Andreopoulos W.B."/>
            <person name="Clum A."/>
            <person name="Lindquist E."/>
            <person name="Daum C."/>
            <person name="Ramamoorthy G.K."/>
            <person name="Gryganskyi A."/>
            <person name="Culley D."/>
            <person name="Magnuson J.K."/>
            <person name="James T.Y."/>
            <person name="O'Malley M.A."/>
            <person name="Stajich J.E."/>
            <person name="Spatafora J.W."/>
            <person name="Visel A."/>
            <person name="Grigoriev I.V."/>
        </authorList>
    </citation>
    <scope>NUCLEOTIDE SEQUENCE [LARGE SCALE GENOMIC DNA]</scope>
    <source>
        <strain evidence="2 3">CBS 115471</strain>
    </source>
</reference>
<feature type="domain" description="Heterokaryon incompatibility" evidence="1">
    <location>
        <begin position="22"/>
        <end position="107"/>
    </location>
</feature>
<gene>
    <name evidence="2" type="ORF">BCR34DRAFT_438527</name>
</gene>
<evidence type="ECO:0000313" key="3">
    <source>
        <dbReference type="Proteomes" id="UP000193144"/>
    </source>
</evidence>
<dbReference type="PANTHER" id="PTHR10622:SF12">
    <property type="entry name" value="HET DOMAIN-CONTAINING PROTEIN"/>
    <property type="match status" value="1"/>
</dbReference>
<evidence type="ECO:0000313" key="2">
    <source>
        <dbReference type="EMBL" id="ORY18148.1"/>
    </source>
</evidence>
<dbReference type="Proteomes" id="UP000193144">
    <property type="component" value="Unassembled WGS sequence"/>
</dbReference>
<dbReference type="InterPro" id="IPR010730">
    <property type="entry name" value="HET"/>
</dbReference>
<comment type="caution">
    <text evidence="2">The sequence shown here is derived from an EMBL/GenBank/DDBJ whole genome shotgun (WGS) entry which is preliminary data.</text>
</comment>
<feature type="non-terminal residue" evidence="2">
    <location>
        <position position="236"/>
    </location>
</feature>
<evidence type="ECO:0000259" key="1">
    <source>
        <dbReference type="Pfam" id="PF06985"/>
    </source>
</evidence>
<dbReference type="Pfam" id="PF06985">
    <property type="entry name" value="HET"/>
    <property type="match status" value="1"/>
</dbReference>
<dbReference type="EMBL" id="MCFA01000008">
    <property type="protein sequence ID" value="ORY18148.1"/>
    <property type="molecule type" value="Genomic_DNA"/>
</dbReference>
<dbReference type="OrthoDB" id="20872at2759"/>
<dbReference type="PANTHER" id="PTHR10622">
    <property type="entry name" value="HET DOMAIN-CONTAINING PROTEIN"/>
    <property type="match status" value="1"/>
</dbReference>
<organism evidence="2 3">
    <name type="scientific">Clohesyomyces aquaticus</name>
    <dbReference type="NCBI Taxonomy" id="1231657"/>
    <lineage>
        <taxon>Eukaryota</taxon>
        <taxon>Fungi</taxon>
        <taxon>Dikarya</taxon>
        <taxon>Ascomycota</taxon>
        <taxon>Pezizomycotina</taxon>
        <taxon>Dothideomycetes</taxon>
        <taxon>Pleosporomycetidae</taxon>
        <taxon>Pleosporales</taxon>
        <taxon>Lindgomycetaceae</taxon>
        <taxon>Clohesyomyces</taxon>
    </lineage>
</organism>
<dbReference type="AlphaFoldDB" id="A0A1Y2A6M5"/>
<dbReference type="STRING" id="1231657.A0A1Y2A6M5"/>
<protein>
    <submittedName>
        <fullName evidence="2">Heterokaryon incompatibility protein-domain-containing protein</fullName>
    </submittedName>
</protein>
<name>A0A1Y2A6M5_9PLEO</name>
<keyword evidence="3" id="KW-1185">Reference proteome</keyword>
<accession>A0A1Y2A6M5</accession>
<sequence length="236" mass="27356">MRLIDVDSLELKLFNDDELPEYAILSHTWGDGEALENSQKSFTSRPGYQKIFKCAQTAKRLGLRYIWVDTCCIDKTSSAELQEAINSMYRYYKNSSICLVYLCDAKPVEHRFMLASSRWITRGWTLQELIAPRAIEFYAHDWSHLCNKTEWMDELSEVTGIPANILKTCDPSQACIAERMSWASKRSTTRIEDRAYCLLGLFDLQMPMLYGEGEKAFFRLQEGILKTSDDYSIFAW</sequence>